<dbReference type="EMBL" id="CP084167">
    <property type="protein sequence ID" value="UJG43135.1"/>
    <property type="molecule type" value="Genomic_DNA"/>
</dbReference>
<name>A0A9Y1FN64_9ARCH</name>
<accession>A0A9Y1FN64</accession>
<proteinExistence type="predicted"/>
<dbReference type="AlphaFoldDB" id="A0A9Y1FN64"/>
<keyword evidence="1" id="KW-0472">Membrane</keyword>
<organism evidence="2">
    <name type="scientific">Candidatus Heimdallarchaeum endolithica</name>
    <dbReference type="NCBI Taxonomy" id="2876572"/>
    <lineage>
        <taxon>Archaea</taxon>
        <taxon>Promethearchaeati</taxon>
        <taxon>Candidatus Heimdallarchaeota</taxon>
        <taxon>Candidatus Heimdallarchaeia (ex Rinke et al. 2021) (nom. nud.)</taxon>
        <taxon>Candidatus Heimdallarchaeales</taxon>
        <taxon>Candidatus Heimdallarchaeaceae</taxon>
        <taxon>Candidatus Heimdallarchaeum</taxon>
    </lineage>
</organism>
<evidence type="ECO:0000313" key="2">
    <source>
        <dbReference type="EMBL" id="UJG43135.1"/>
    </source>
</evidence>
<keyword evidence="1" id="KW-1133">Transmembrane helix</keyword>
<feature type="transmembrane region" description="Helical" evidence="1">
    <location>
        <begin position="369"/>
        <end position="390"/>
    </location>
</feature>
<evidence type="ECO:0000256" key="1">
    <source>
        <dbReference type="SAM" id="Phobius"/>
    </source>
</evidence>
<dbReference type="Proteomes" id="UP001200513">
    <property type="component" value="Chromosome"/>
</dbReference>
<protein>
    <submittedName>
        <fullName evidence="2">Uncharacterized protein</fullName>
    </submittedName>
</protein>
<gene>
    <name evidence="2" type="ORF">K9W46_12265</name>
</gene>
<reference evidence="2" key="1">
    <citation type="journal article" date="2022" name="Nat. Microbiol.">
        <title>Unique mobile elements and scalable gene flow at the prokaryote-eukaryote boundary revealed by circularized Asgard archaea genomes.</title>
        <authorList>
            <person name="Wu F."/>
            <person name="Speth D.R."/>
            <person name="Philosof A."/>
            <person name="Cremiere A."/>
            <person name="Narayanan A."/>
            <person name="Barco R.A."/>
            <person name="Connon S.A."/>
            <person name="Amend J.P."/>
            <person name="Antoshechkin I.A."/>
            <person name="Orphan V.J."/>
        </authorList>
    </citation>
    <scope>NUCLEOTIDE SEQUENCE</scope>
    <source>
        <strain evidence="2">PR6</strain>
    </source>
</reference>
<sequence length="398" mass="44874">MKKKYYIALLIVSAFFIPPLLPINETTEQTYAVYITNIKSSLSLPSFGVEIDDVNTNNTVILSNNNEFHFRFFFNVSISVPLGTSVDGVYGDGVQPTNWFNNQNSETRIVGGINIFIDDIDIGLSNIDISTTTDTNQSVILNLTPGAHILTIIAAEYQLPYPGAPSEEAQLLFDKDEHIFYVKEYEDDIIQSIEKSNIELNTEGTPYVEDFSDYFPRYKEPRTYYTGLDLTDDANPKILYKYNVSTDYTFHAVSATYPDFDKVGTGQVIWWTNNNSIATNSQALYLGTNYIYICAVSVKPHDYILAFYNSFYPVLEFDSLAIKIEVEEGSTLINTVTVTETVTETSYQTSTETTYQTIIETVSEDNAELYFSPMIVPFTLVIMIASNVLLKKRGGKNE</sequence>
<keyword evidence="1" id="KW-0812">Transmembrane</keyword>